<feature type="chain" id="PRO_5043328738" description="CHRD domain-containing protein" evidence="1">
    <location>
        <begin position="19"/>
        <end position="184"/>
    </location>
</feature>
<dbReference type="EMBL" id="JAVHNS010000017">
    <property type="protein sequence ID" value="KAK6332686.1"/>
    <property type="molecule type" value="Genomic_DNA"/>
</dbReference>
<dbReference type="InterPro" id="IPR010895">
    <property type="entry name" value="CHRD"/>
</dbReference>
<evidence type="ECO:0000313" key="4">
    <source>
        <dbReference type="Proteomes" id="UP001373714"/>
    </source>
</evidence>
<dbReference type="Proteomes" id="UP001373714">
    <property type="component" value="Unassembled WGS sequence"/>
</dbReference>
<keyword evidence="1" id="KW-0732">Signal</keyword>
<evidence type="ECO:0000259" key="2">
    <source>
        <dbReference type="SMART" id="SM00754"/>
    </source>
</evidence>
<keyword evidence="4" id="KW-1185">Reference proteome</keyword>
<feature type="domain" description="CHRD" evidence="2">
    <location>
        <begin position="36"/>
        <end position="181"/>
    </location>
</feature>
<dbReference type="Pfam" id="PF07452">
    <property type="entry name" value="CHRD"/>
    <property type="match status" value="1"/>
</dbReference>
<organism evidence="3 4">
    <name type="scientific">Orbilia blumenaviensis</name>
    <dbReference type="NCBI Taxonomy" id="1796055"/>
    <lineage>
        <taxon>Eukaryota</taxon>
        <taxon>Fungi</taxon>
        <taxon>Dikarya</taxon>
        <taxon>Ascomycota</taxon>
        <taxon>Pezizomycotina</taxon>
        <taxon>Orbiliomycetes</taxon>
        <taxon>Orbiliales</taxon>
        <taxon>Orbiliaceae</taxon>
        <taxon>Orbilia</taxon>
    </lineage>
</organism>
<protein>
    <recommendedName>
        <fullName evidence="2">CHRD domain-containing protein</fullName>
    </recommendedName>
</protein>
<evidence type="ECO:0000313" key="3">
    <source>
        <dbReference type="EMBL" id="KAK6332686.1"/>
    </source>
</evidence>
<reference evidence="3 4" key="1">
    <citation type="submission" date="2019-10" db="EMBL/GenBank/DDBJ databases">
        <authorList>
            <person name="Palmer J.M."/>
        </authorList>
    </citation>
    <scope>NUCLEOTIDE SEQUENCE [LARGE SCALE GENOMIC DNA]</scope>
    <source>
        <strain evidence="3 4">TWF730</strain>
    </source>
</reference>
<feature type="signal peptide" evidence="1">
    <location>
        <begin position="1"/>
        <end position="18"/>
    </location>
</feature>
<evidence type="ECO:0000256" key="1">
    <source>
        <dbReference type="SAM" id="SignalP"/>
    </source>
</evidence>
<proteinExistence type="predicted"/>
<accession>A0AAV9U0L4</accession>
<dbReference type="AlphaFoldDB" id="A0AAV9U0L4"/>
<comment type="caution">
    <text evidence="3">The sequence shown here is derived from an EMBL/GenBank/DDBJ whole genome shotgun (WGS) entry which is preliminary data.</text>
</comment>
<sequence>MKLFNIASIVSLIGITSAFPLTSKGPLTHESWFFDATYDVIATPGQVVTNTSMPAPGEPGAKGRFRYGINVQSQVICYNIELWGVTGEYQSPANTATHIHEAIKGKSGPPRIAFPNPVGNDRYRKSRGCIKGPFKTGVMANGADTGDGFTLDKIVANPAGFFTDSHTKKFVPGVVRGQLGGRRC</sequence>
<gene>
    <name evidence="3" type="ORF">TWF730_004345</name>
</gene>
<dbReference type="SMART" id="SM00754">
    <property type="entry name" value="CHRD"/>
    <property type="match status" value="1"/>
</dbReference>
<name>A0AAV9U0L4_9PEZI</name>